<reference evidence="4 5" key="1">
    <citation type="journal article" date="2019" name="Microbiol. Resour. Announc.">
        <title>Draft Genome Sequence of the Most Traditional epsilon-Poly-l-Lysine Producer, Streptomyces albulus NBRC14147.</title>
        <authorList>
            <person name="Yamanaka K."/>
            <person name="Hamano Y."/>
        </authorList>
    </citation>
    <scope>NUCLEOTIDE SEQUENCE [LARGE SCALE GENOMIC DNA]</scope>
    <source>
        <strain evidence="4 5">NBRC 14147</strain>
    </source>
</reference>
<name>A0A401QVJ1_STRNR</name>
<dbReference type="AlphaFoldDB" id="A0A401QVJ1"/>
<accession>A0A401QVJ1</accession>
<proteinExistence type="predicted"/>
<evidence type="ECO:0000259" key="3">
    <source>
        <dbReference type="PROSITE" id="PS51186"/>
    </source>
</evidence>
<evidence type="ECO:0000313" key="4">
    <source>
        <dbReference type="EMBL" id="GCB89429.1"/>
    </source>
</evidence>
<dbReference type="PANTHER" id="PTHR43877">
    <property type="entry name" value="AMINOALKYLPHOSPHONATE N-ACETYLTRANSFERASE-RELATED-RELATED"/>
    <property type="match status" value="1"/>
</dbReference>
<comment type="caution">
    <text evidence="4">The sequence shown here is derived from an EMBL/GenBank/DDBJ whole genome shotgun (WGS) entry which is preliminary data.</text>
</comment>
<dbReference type="InterPro" id="IPR016181">
    <property type="entry name" value="Acyl_CoA_acyltransferase"/>
</dbReference>
<evidence type="ECO:0000256" key="1">
    <source>
        <dbReference type="ARBA" id="ARBA00022679"/>
    </source>
</evidence>
<evidence type="ECO:0000256" key="2">
    <source>
        <dbReference type="ARBA" id="ARBA00023315"/>
    </source>
</evidence>
<dbReference type="Pfam" id="PF00583">
    <property type="entry name" value="Acetyltransf_1"/>
    <property type="match status" value="1"/>
</dbReference>
<dbReference type="Gene3D" id="3.40.630.30">
    <property type="match status" value="1"/>
</dbReference>
<keyword evidence="2" id="KW-0012">Acyltransferase</keyword>
<dbReference type="GO" id="GO:0016747">
    <property type="term" value="F:acyltransferase activity, transferring groups other than amino-acyl groups"/>
    <property type="evidence" value="ECO:0007669"/>
    <property type="project" value="InterPro"/>
</dbReference>
<dbReference type="RefSeq" id="WP_020929164.1">
    <property type="nucleotide sequence ID" value="NZ_BHXC01000006.1"/>
</dbReference>
<protein>
    <submittedName>
        <fullName evidence="4">N-acetyltransferase</fullName>
    </submittedName>
</protein>
<dbReference type="Proteomes" id="UP000288351">
    <property type="component" value="Unassembled WGS sequence"/>
</dbReference>
<evidence type="ECO:0000313" key="5">
    <source>
        <dbReference type="Proteomes" id="UP000288351"/>
    </source>
</evidence>
<dbReference type="PROSITE" id="PS51186">
    <property type="entry name" value="GNAT"/>
    <property type="match status" value="1"/>
</dbReference>
<dbReference type="EMBL" id="BHXC01000006">
    <property type="protein sequence ID" value="GCB89429.1"/>
    <property type="molecule type" value="Genomic_DNA"/>
</dbReference>
<dbReference type="SUPFAM" id="SSF55729">
    <property type="entry name" value="Acyl-CoA N-acyltransferases (Nat)"/>
    <property type="match status" value="1"/>
</dbReference>
<gene>
    <name evidence="4" type="ORF">SALB_02104</name>
</gene>
<keyword evidence="1 4" id="KW-0808">Transferase</keyword>
<organism evidence="4 5">
    <name type="scientific">Streptomyces noursei</name>
    <name type="common">Streptomyces albulus</name>
    <dbReference type="NCBI Taxonomy" id="1971"/>
    <lineage>
        <taxon>Bacteria</taxon>
        <taxon>Bacillati</taxon>
        <taxon>Actinomycetota</taxon>
        <taxon>Actinomycetes</taxon>
        <taxon>Kitasatosporales</taxon>
        <taxon>Streptomycetaceae</taxon>
        <taxon>Streptomyces</taxon>
    </lineage>
</organism>
<dbReference type="CDD" id="cd04301">
    <property type="entry name" value="NAT_SF"/>
    <property type="match status" value="1"/>
</dbReference>
<dbReference type="InterPro" id="IPR000182">
    <property type="entry name" value="GNAT_dom"/>
</dbReference>
<feature type="domain" description="N-acetyltransferase" evidence="3">
    <location>
        <begin position="18"/>
        <end position="160"/>
    </location>
</feature>
<sequence length="162" mass="18334">MTTLSVRPLAAEDWALYRTVRLAALADAPEAFGSTWELEQAFTEDRWRERLARPNQFVAQDGDRTYGLIGIVPVEAGRAELVSMWVHPDGRGRGVGDLLVRAALRWAKDHGCPRVELRVAEENDRAERLYARHGFQRTGRVQAVRHGELRREFAMARTEPAG</sequence>
<dbReference type="InterPro" id="IPR050832">
    <property type="entry name" value="Bact_Acetyltransf"/>
</dbReference>